<dbReference type="Proteomes" id="UP001065298">
    <property type="component" value="Chromosome 5"/>
</dbReference>
<keyword evidence="2" id="KW-1185">Reference proteome</keyword>
<reference evidence="1" key="1">
    <citation type="submission" date="2022-06" db="EMBL/GenBank/DDBJ databases">
        <title>Fusarium solani species complex genomes reveal bases of compartmentalisation and animal pathogenesis.</title>
        <authorList>
            <person name="Tsai I.J."/>
        </authorList>
    </citation>
    <scope>NUCLEOTIDE SEQUENCE</scope>
    <source>
        <strain evidence="1">Fu6.1</strain>
    </source>
</reference>
<dbReference type="EMBL" id="CM046507">
    <property type="protein sequence ID" value="KAI8669172.1"/>
    <property type="molecule type" value="Genomic_DNA"/>
</dbReference>
<sequence>MDATKDTETAKQEEVKQELKEAVKEEVRDEVKEEEKADIKAETVAPPAAASSSDTPVADAPVADPPVPTPSSITPVPAAESSTASPPETKPSEAAVAVTAAAAVTAAVATEAVVEKAAAEKATTEETTAPLEPPVEAEKDVEQPSEKPVEKAVEEPTEKPAEKPAEQPTEKPIEEPAEKVSEQPIDKPAEQAADKPAEQTAEKPVEKVVEQPVEKPIEIPAEKVAAPPAPSAVEEYEDVPDPDEDDLDDLDDMLDDFSAVKIESKKPAAPAGPSSTQAAKEPASSSKQPEADDAFSEEEFAKQLQAGMADLLGELEKSPDMQAQFEDIFKHIAAAEGAGDAPPPPAAASASAGPAPSAPAEDASFQETIRRTMERMQASGDQATAAAAEGPADDFMSEMLKQLSSGDLGALGGDGSEEEFSKMLMGMMEQLTNKEILYEPMKELDDKFPEWLAKNRNSTPKEDLKRYEEQQSVVREIVAKFEEKTYSDSNAADREFIVDKMQKMQAAGSPPSDLVGDMASAQEALNPSDEACNPQ</sequence>
<evidence type="ECO:0000313" key="2">
    <source>
        <dbReference type="Proteomes" id="UP001065298"/>
    </source>
</evidence>
<organism evidence="1 2">
    <name type="scientific">Fusarium keratoplasticum</name>
    <dbReference type="NCBI Taxonomy" id="1328300"/>
    <lineage>
        <taxon>Eukaryota</taxon>
        <taxon>Fungi</taxon>
        <taxon>Dikarya</taxon>
        <taxon>Ascomycota</taxon>
        <taxon>Pezizomycotina</taxon>
        <taxon>Sordariomycetes</taxon>
        <taxon>Hypocreomycetidae</taxon>
        <taxon>Hypocreales</taxon>
        <taxon>Nectriaceae</taxon>
        <taxon>Fusarium</taxon>
        <taxon>Fusarium solani species complex</taxon>
    </lineage>
</organism>
<protein>
    <submittedName>
        <fullName evidence="1">Uncharacterized protein</fullName>
    </submittedName>
</protein>
<accession>A0ACC0QVW3</accession>
<evidence type="ECO:0000313" key="1">
    <source>
        <dbReference type="EMBL" id="KAI8669172.1"/>
    </source>
</evidence>
<comment type="caution">
    <text evidence="1">The sequence shown here is derived from an EMBL/GenBank/DDBJ whole genome shotgun (WGS) entry which is preliminary data.</text>
</comment>
<name>A0ACC0QVW3_9HYPO</name>
<gene>
    <name evidence="1" type="ORF">NCS57_00731400</name>
</gene>
<proteinExistence type="predicted"/>